<dbReference type="EMBL" id="CAJOBC010097621">
    <property type="protein sequence ID" value="CAF4448750.1"/>
    <property type="molecule type" value="Genomic_DNA"/>
</dbReference>
<dbReference type="EMBL" id="CAJNOQ010031656">
    <property type="protein sequence ID" value="CAF1581157.1"/>
    <property type="molecule type" value="Genomic_DNA"/>
</dbReference>
<dbReference type="Proteomes" id="UP000681722">
    <property type="component" value="Unassembled WGS sequence"/>
</dbReference>
<gene>
    <name evidence="1" type="ORF">GPM918_LOCUS41102</name>
    <name evidence="2" type="ORF">SRO942_LOCUS42114</name>
</gene>
<evidence type="ECO:0000313" key="1">
    <source>
        <dbReference type="EMBL" id="CAF1581157.1"/>
    </source>
</evidence>
<evidence type="ECO:0000313" key="3">
    <source>
        <dbReference type="Proteomes" id="UP000663829"/>
    </source>
</evidence>
<comment type="caution">
    <text evidence="1">The sequence shown here is derived from an EMBL/GenBank/DDBJ whole genome shotgun (WGS) entry which is preliminary data.</text>
</comment>
<accession>A0A815ZDK6</accession>
<keyword evidence="3" id="KW-1185">Reference proteome</keyword>
<feature type="non-terminal residue" evidence="1">
    <location>
        <position position="1"/>
    </location>
</feature>
<dbReference type="Proteomes" id="UP000663829">
    <property type="component" value="Unassembled WGS sequence"/>
</dbReference>
<name>A0A815ZDK6_9BILA</name>
<reference evidence="1" key="1">
    <citation type="submission" date="2021-02" db="EMBL/GenBank/DDBJ databases">
        <authorList>
            <person name="Nowell W R."/>
        </authorList>
    </citation>
    <scope>NUCLEOTIDE SEQUENCE</scope>
</reference>
<proteinExistence type="predicted"/>
<dbReference type="AlphaFoldDB" id="A0A815ZDK6"/>
<organism evidence="1 3">
    <name type="scientific">Didymodactylos carnosus</name>
    <dbReference type="NCBI Taxonomy" id="1234261"/>
    <lineage>
        <taxon>Eukaryota</taxon>
        <taxon>Metazoa</taxon>
        <taxon>Spiralia</taxon>
        <taxon>Gnathifera</taxon>
        <taxon>Rotifera</taxon>
        <taxon>Eurotatoria</taxon>
        <taxon>Bdelloidea</taxon>
        <taxon>Philodinida</taxon>
        <taxon>Philodinidae</taxon>
        <taxon>Didymodactylos</taxon>
    </lineage>
</organism>
<protein>
    <submittedName>
        <fullName evidence="1">Uncharacterized protein</fullName>
    </submittedName>
</protein>
<sequence length="84" mass="9859">MPLKHGMLMGCEWNDLLWMFVDQRMQYQAVQLTCGDRACSSCALLKLRHIITDVAFKKEMEKLQVTCVRKPKNCPWHGALKDYR</sequence>
<evidence type="ECO:0000313" key="2">
    <source>
        <dbReference type="EMBL" id="CAF4448750.1"/>
    </source>
</evidence>